<sequence length="191" mass="20817">VALSVLRQVLVSDCVQVFHRALERGCSVVVPCFGLGPFEVDVLFSTFAVVSFPVRVADVLSCLTLPTSDVSFGFVSACVLVERWVWVVVLICHVVSFPAESECELQESVASVDECVCYERGCWFACAAVGFVVSLHVALSVVRQVLVSVCVQVFPRAWERGCSVVVPNFGLGPFEVDVLFSTFVVVSFLVR</sequence>
<feature type="non-terminal residue" evidence="1">
    <location>
        <position position="1"/>
    </location>
</feature>
<keyword evidence="2" id="KW-1185">Reference proteome</keyword>
<feature type="non-terminal residue" evidence="1">
    <location>
        <position position="191"/>
    </location>
</feature>
<organism evidence="1 2">
    <name type="scientific">Colocasia esculenta</name>
    <name type="common">Wild taro</name>
    <name type="synonym">Arum esculentum</name>
    <dbReference type="NCBI Taxonomy" id="4460"/>
    <lineage>
        <taxon>Eukaryota</taxon>
        <taxon>Viridiplantae</taxon>
        <taxon>Streptophyta</taxon>
        <taxon>Embryophyta</taxon>
        <taxon>Tracheophyta</taxon>
        <taxon>Spermatophyta</taxon>
        <taxon>Magnoliopsida</taxon>
        <taxon>Liliopsida</taxon>
        <taxon>Araceae</taxon>
        <taxon>Aroideae</taxon>
        <taxon>Colocasieae</taxon>
        <taxon>Colocasia</taxon>
    </lineage>
</organism>
<evidence type="ECO:0000313" key="2">
    <source>
        <dbReference type="Proteomes" id="UP000652761"/>
    </source>
</evidence>
<comment type="caution">
    <text evidence="1">The sequence shown here is derived from an EMBL/GenBank/DDBJ whole genome shotgun (WGS) entry which is preliminary data.</text>
</comment>
<name>A0A843UXF6_COLES</name>
<dbReference type="EMBL" id="NMUH01000971">
    <property type="protein sequence ID" value="MQL87346.1"/>
    <property type="molecule type" value="Genomic_DNA"/>
</dbReference>
<dbReference type="Proteomes" id="UP000652761">
    <property type="component" value="Unassembled WGS sequence"/>
</dbReference>
<reference evidence="1" key="1">
    <citation type="submission" date="2017-07" db="EMBL/GenBank/DDBJ databases">
        <title>Taro Niue Genome Assembly and Annotation.</title>
        <authorList>
            <person name="Atibalentja N."/>
            <person name="Keating K."/>
            <person name="Fields C.J."/>
        </authorList>
    </citation>
    <scope>NUCLEOTIDE SEQUENCE</scope>
    <source>
        <strain evidence="1">Niue_2</strain>
        <tissue evidence="1">Leaf</tissue>
    </source>
</reference>
<accession>A0A843UXF6</accession>
<evidence type="ECO:0000313" key="1">
    <source>
        <dbReference type="EMBL" id="MQL87346.1"/>
    </source>
</evidence>
<gene>
    <name evidence="1" type="ORF">Taro_019887</name>
</gene>
<protein>
    <submittedName>
        <fullName evidence="1">Uncharacterized protein</fullName>
    </submittedName>
</protein>
<dbReference type="AlphaFoldDB" id="A0A843UXF6"/>
<proteinExistence type="predicted"/>